<feature type="region of interest" description="Disordered" evidence="1">
    <location>
        <begin position="68"/>
        <end position="106"/>
    </location>
</feature>
<name>A0AAD9NC23_9ANNE</name>
<feature type="compositionally biased region" description="Basic residues" evidence="1">
    <location>
        <begin position="1"/>
        <end position="11"/>
    </location>
</feature>
<keyword evidence="3" id="KW-1185">Reference proteome</keyword>
<feature type="region of interest" description="Disordered" evidence="1">
    <location>
        <begin position="1"/>
        <end position="46"/>
    </location>
</feature>
<sequence>MGQPRRRRQRHQAFTPSSRRLLRFLPHHGNTLPTSKRYATSNEPPRQQGVYINEIIETWQTYSGCSRTFTPSVGRPRQDRMRGHPPSISAPRPTNQPTGGRITNGDQHPLMVNIIIIILC</sequence>
<accession>A0AAD9NC23</accession>
<dbReference type="AlphaFoldDB" id="A0AAD9NC23"/>
<feature type="compositionally biased region" description="Polar residues" evidence="1">
    <location>
        <begin position="31"/>
        <end position="45"/>
    </location>
</feature>
<dbReference type="Proteomes" id="UP001208570">
    <property type="component" value="Unassembled WGS sequence"/>
</dbReference>
<reference evidence="2" key="1">
    <citation type="journal article" date="2023" name="Mol. Biol. Evol.">
        <title>Third-Generation Sequencing Reveals the Adaptive Role of the Epigenome in Three Deep-Sea Polychaetes.</title>
        <authorList>
            <person name="Perez M."/>
            <person name="Aroh O."/>
            <person name="Sun Y."/>
            <person name="Lan Y."/>
            <person name="Juniper S.K."/>
            <person name="Young C.R."/>
            <person name="Angers B."/>
            <person name="Qian P.Y."/>
        </authorList>
    </citation>
    <scope>NUCLEOTIDE SEQUENCE</scope>
    <source>
        <strain evidence="2">P08H-3</strain>
    </source>
</reference>
<evidence type="ECO:0000313" key="3">
    <source>
        <dbReference type="Proteomes" id="UP001208570"/>
    </source>
</evidence>
<evidence type="ECO:0000256" key="1">
    <source>
        <dbReference type="SAM" id="MobiDB-lite"/>
    </source>
</evidence>
<organism evidence="2 3">
    <name type="scientific">Paralvinella palmiformis</name>
    <dbReference type="NCBI Taxonomy" id="53620"/>
    <lineage>
        <taxon>Eukaryota</taxon>
        <taxon>Metazoa</taxon>
        <taxon>Spiralia</taxon>
        <taxon>Lophotrochozoa</taxon>
        <taxon>Annelida</taxon>
        <taxon>Polychaeta</taxon>
        <taxon>Sedentaria</taxon>
        <taxon>Canalipalpata</taxon>
        <taxon>Terebellida</taxon>
        <taxon>Terebelliformia</taxon>
        <taxon>Alvinellidae</taxon>
        <taxon>Paralvinella</taxon>
    </lineage>
</organism>
<comment type="caution">
    <text evidence="2">The sequence shown here is derived from an EMBL/GenBank/DDBJ whole genome shotgun (WGS) entry which is preliminary data.</text>
</comment>
<proteinExistence type="predicted"/>
<dbReference type="EMBL" id="JAODUP010000086">
    <property type="protein sequence ID" value="KAK2163073.1"/>
    <property type="molecule type" value="Genomic_DNA"/>
</dbReference>
<gene>
    <name evidence="2" type="ORF">LSH36_86g04052</name>
</gene>
<protein>
    <submittedName>
        <fullName evidence="2">Uncharacterized protein</fullName>
    </submittedName>
</protein>
<evidence type="ECO:0000313" key="2">
    <source>
        <dbReference type="EMBL" id="KAK2163073.1"/>
    </source>
</evidence>